<comment type="catalytic activity">
    <reaction evidence="11">
        <text>L-threonine + hydrogencarbonate + ATP = L-threonylcarbamoyladenylate + diphosphate + H2O</text>
        <dbReference type="Rhea" id="RHEA:36407"/>
        <dbReference type="ChEBI" id="CHEBI:15377"/>
        <dbReference type="ChEBI" id="CHEBI:17544"/>
        <dbReference type="ChEBI" id="CHEBI:30616"/>
        <dbReference type="ChEBI" id="CHEBI:33019"/>
        <dbReference type="ChEBI" id="CHEBI:57926"/>
        <dbReference type="ChEBI" id="CHEBI:73682"/>
        <dbReference type="EC" id="2.7.7.87"/>
    </reaction>
</comment>
<sequence>MIAGERRARVLRWYDCRTTERVAGLAAVRRGELVVVPTDTVYGLAADPAHPAAVGRLLRAKGRGRAMPSPVLIGSAAAVTGVVSSSDQDR</sequence>
<accession>A0ABW6PWE3</accession>
<dbReference type="InterPro" id="IPR006070">
    <property type="entry name" value="Sua5-like_dom"/>
</dbReference>
<dbReference type="RefSeq" id="WP_387702850.1">
    <property type="nucleotide sequence ID" value="NZ_JBIAMX010000021.1"/>
</dbReference>
<evidence type="ECO:0000256" key="2">
    <source>
        <dbReference type="ARBA" id="ARBA00007663"/>
    </source>
</evidence>
<protein>
    <recommendedName>
        <fullName evidence="10">L-threonylcarbamoyladenylate synthase</fullName>
        <ecNumber evidence="3">2.7.7.87</ecNumber>
    </recommendedName>
    <alternativeName>
        <fullName evidence="10">L-threonylcarbamoyladenylate synthase</fullName>
    </alternativeName>
</protein>
<dbReference type="Proteomes" id="UP001601444">
    <property type="component" value="Unassembled WGS sequence"/>
</dbReference>
<dbReference type="PANTHER" id="PTHR17490:SF16">
    <property type="entry name" value="THREONYLCARBAMOYL-AMP SYNTHASE"/>
    <property type="match status" value="1"/>
</dbReference>
<evidence type="ECO:0000256" key="1">
    <source>
        <dbReference type="ARBA" id="ARBA00004496"/>
    </source>
</evidence>
<keyword evidence="8" id="KW-0547">Nucleotide-binding</keyword>
<feature type="domain" description="YrdC-like" evidence="12">
    <location>
        <begin position="18"/>
        <end position="90"/>
    </location>
</feature>
<dbReference type="InterPro" id="IPR050156">
    <property type="entry name" value="TC-AMP_synthase_SUA5"/>
</dbReference>
<dbReference type="EMBL" id="JBIAMX010000021">
    <property type="protein sequence ID" value="MFF0546508.1"/>
    <property type="molecule type" value="Genomic_DNA"/>
</dbReference>
<evidence type="ECO:0000256" key="8">
    <source>
        <dbReference type="ARBA" id="ARBA00022741"/>
    </source>
</evidence>
<evidence type="ECO:0000256" key="3">
    <source>
        <dbReference type="ARBA" id="ARBA00012584"/>
    </source>
</evidence>
<proteinExistence type="inferred from homology"/>
<comment type="subcellular location">
    <subcellularLocation>
        <location evidence="1">Cytoplasm</location>
    </subcellularLocation>
</comment>
<evidence type="ECO:0000256" key="10">
    <source>
        <dbReference type="ARBA" id="ARBA00029774"/>
    </source>
</evidence>
<name>A0ABW6PWE3_9NOCA</name>
<evidence type="ECO:0000256" key="4">
    <source>
        <dbReference type="ARBA" id="ARBA00022490"/>
    </source>
</evidence>
<dbReference type="Pfam" id="PF01300">
    <property type="entry name" value="Sua5_yciO_yrdC"/>
    <property type="match status" value="1"/>
</dbReference>
<keyword evidence="4" id="KW-0963">Cytoplasm</keyword>
<comment type="caution">
    <text evidence="13">The sequence shown here is derived from an EMBL/GenBank/DDBJ whole genome shotgun (WGS) entry which is preliminary data.</text>
</comment>
<keyword evidence="6" id="KW-0819">tRNA processing</keyword>
<dbReference type="SUPFAM" id="SSF55821">
    <property type="entry name" value="YrdC/RibB"/>
    <property type="match status" value="1"/>
</dbReference>
<evidence type="ECO:0000256" key="7">
    <source>
        <dbReference type="ARBA" id="ARBA00022695"/>
    </source>
</evidence>
<evidence type="ECO:0000256" key="11">
    <source>
        <dbReference type="ARBA" id="ARBA00048366"/>
    </source>
</evidence>
<dbReference type="InterPro" id="IPR017945">
    <property type="entry name" value="DHBP_synth_RibB-like_a/b_dom"/>
</dbReference>
<keyword evidence="5 13" id="KW-0808">Transferase</keyword>
<comment type="similarity">
    <text evidence="2">Belongs to the SUA5 family.</text>
</comment>
<evidence type="ECO:0000259" key="12">
    <source>
        <dbReference type="PROSITE" id="PS51163"/>
    </source>
</evidence>
<evidence type="ECO:0000256" key="6">
    <source>
        <dbReference type="ARBA" id="ARBA00022694"/>
    </source>
</evidence>
<dbReference type="Gene3D" id="3.90.870.10">
    <property type="entry name" value="DHBP synthase"/>
    <property type="match status" value="1"/>
</dbReference>
<gene>
    <name evidence="13" type="ORF">ACFYTF_27095</name>
</gene>
<keyword evidence="14" id="KW-1185">Reference proteome</keyword>
<dbReference type="PANTHER" id="PTHR17490">
    <property type="entry name" value="SUA5"/>
    <property type="match status" value="1"/>
</dbReference>
<evidence type="ECO:0000313" key="13">
    <source>
        <dbReference type="EMBL" id="MFF0546508.1"/>
    </source>
</evidence>
<reference evidence="13 14" key="1">
    <citation type="submission" date="2024-10" db="EMBL/GenBank/DDBJ databases">
        <title>The Natural Products Discovery Center: Release of the First 8490 Sequenced Strains for Exploring Actinobacteria Biosynthetic Diversity.</title>
        <authorList>
            <person name="Kalkreuter E."/>
            <person name="Kautsar S.A."/>
            <person name="Yang D."/>
            <person name="Bader C.D."/>
            <person name="Teijaro C.N."/>
            <person name="Fluegel L."/>
            <person name="Davis C.M."/>
            <person name="Simpson J.R."/>
            <person name="Lauterbach L."/>
            <person name="Steele A.D."/>
            <person name="Gui C."/>
            <person name="Meng S."/>
            <person name="Li G."/>
            <person name="Viehrig K."/>
            <person name="Ye F."/>
            <person name="Su P."/>
            <person name="Kiefer A.F."/>
            <person name="Nichols A."/>
            <person name="Cepeda A.J."/>
            <person name="Yan W."/>
            <person name="Fan B."/>
            <person name="Jiang Y."/>
            <person name="Adhikari A."/>
            <person name="Zheng C.-J."/>
            <person name="Schuster L."/>
            <person name="Cowan T.M."/>
            <person name="Smanski M.J."/>
            <person name="Chevrette M.G."/>
            <person name="De Carvalho L.P.S."/>
            <person name="Shen B."/>
        </authorList>
    </citation>
    <scope>NUCLEOTIDE SEQUENCE [LARGE SCALE GENOMIC DNA]</scope>
    <source>
        <strain evidence="13 14">NPDC004045</strain>
    </source>
</reference>
<dbReference type="GO" id="GO:0061710">
    <property type="term" value="F:L-threonylcarbamoyladenylate synthase"/>
    <property type="evidence" value="ECO:0007669"/>
    <property type="project" value="UniProtKB-EC"/>
</dbReference>
<evidence type="ECO:0000256" key="5">
    <source>
        <dbReference type="ARBA" id="ARBA00022679"/>
    </source>
</evidence>
<evidence type="ECO:0000256" key="9">
    <source>
        <dbReference type="ARBA" id="ARBA00022840"/>
    </source>
</evidence>
<keyword evidence="7 13" id="KW-0548">Nucleotidyltransferase</keyword>
<dbReference type="PROSITE" id="PS51163">
    <property type="entry name" value="YRDC"/>
    <property type="match status" value="1"/>
</dbReference>
<organism evidence="13 14">
    <name type="scientific">Nocardia thailandica</name>
    <dbReference type="NCBI Taxonomy" id="257275"/>
    <lineage>
        <taxon>Bacteria</taxon>
        <taxon>Bacillati</taxon>
        <taxon>Actinomycetota</taxon>
        <taxon>Actinomycetes</taxon>
        <taxon>Mycobacteriales</taxon>
        <taxon>Nocardiaceae</taxon>
        <taxon>Nocardia</taxon>
    </lineage>
</organism>
<dbReference type="EC" id="2.7.7.87" evidence="3"/>
<evidence type="ECO:0000313" key="14">
    <source>
        <dbReference type="Proteomes" id="UP001601444"/>
    </source>
</evidence>
<keyword evidence="9" id="KW-0067">ATP-binding</keyword>